<feature type="region of interest" description="Disordered" evidence="1">
    <location>
        <begin position="49"/>
        <end position="71"/>
    </location>
</feature>
<dbReference type="EnsemblPlants" id="TuG1812G0300003361.01.T01">
    <property type="protein sequence ID" value="TuG1812G0300003361.01.T01.cds449237"/>
    <property type="gene ID" value="TuG1812G0300003361.01"/>
</dbReference>
<accession>A0A8R7PV44</accession>
<protein>
    <submittedName>
        <fullName evidence="2">Uncharacterized protein</fullName>
    </submittedName>
</protein>
<feature type="compositionally biased region" description="Basic residues" evidence="1">
    <location>
        <begin position="251"/>
        <end position="262"/>
    </location>
</feature>
<feature type="compositionally biased region" description="Basic and acidic residues" evidence="1">
    <location>
        <begin position="209"/>
        <end position="226"/>
    </location>
</feature>
<feature type="region of interest" description="Disordered" evidence="1">
    <location>
        <begin position="200"/>
        <end position="262"/>
    </location>
</feature>
<evidence type="ECO:0000313" key="2">
    <source>
        <dbReference type="EnsemblPlants" id="TuG1812G0300003361.01.T01.cds449237"/>
    </source>
</evidence>
<dbReference type="Proteomes" id="UP000015106">
    <property type="component" value="Chromosome 3"/>
</dbReference>
<dbReference type="Gramene" id="TuG1812G0300003361.01.T01">
    <property type="protein sequence ID" value="TuG1812G0300003361.01.T01.cds449237"/>
    <property type="gene ID" value="TuG1812G0300003361.01"/>
</dbReference>
<reference evidence="3" key="1">
    <citation type="journal article" date="2013" name="Nature">
        <title>Draft genome of the wheat A-genome progenitor Triticum urartu.</title>
        <authorList>
            <person name="Ling H.Q."/>
            <person name="Zhao S."/>
            <person name="Liu D."/>
            <person name="Wang J."/>
            <person name="Sun H."/>
            <person name="Zhang C."/>
            <person name="Fan H."/>
            <person name="Li D."/>
            <person name="Dong L."/>
            <person name="Tao Y."/>
            <person name="Gao C."/>
            <person name="Wu H."/>
            <person name="Li Y."/>
            <person name="Cui Y."/>
            <person name="Guo X."/>
            <person name="Zheng S."/>
            <person name="Wang B."/>
            <person name="Yu K."/>
            <person name="Liang Q."/>
            <person name="Yang W."/>
            <person name="Lou X."/>
            <person name="Chen J."/>
            <person name="Feng M."/>
            <person name="Jian J."/>
            <person name="Zhang X."/>
            <person name="Luo G."/>
            <person name="Jiang Y."/>
            <person name="Liu J."/>
            <person name="Wang Z."/>
            <person name="Sha Y."/>
            <person name="Zhang B."/>
            <person name="Wu H."/>
            <person name="Tang D."/>
            <person name="Shen Q."/>
            <person name="Xue P."/>
            <person name="Zou S."/>
            <person name="Wang X."/>
            <person name="Liu X."/>
            <person name="Wang F."/>
            <person name="Yang Y."/>
            <person name="An X."/>
            <person name="Dong Z."/>
            <person name="Zhang K."/>
            <person name="Zhang X."/>
            <person name="Luo M.C."/>
            <person name="Dvorak J."/>
            <person name="Tong Y."/>
            <person name="Wang J."/>
            <person name="Yang H."/>
            <person name="Li Z."/>
            <person name="Wang D."/>
            <person name="Zhang A."/>
            <person name="Wang J."/>
        </authorList>
    </citation>
    <scope>NUCLEOTIDE SEQUENCE</scope>
    <source>
        <strain evidence="3">cv. G1812</strain>
    </source>
</reference>
<sequence length="274" mass="30458">MARTQKKKQNEKKTLIGIHRVLLLGVLTLQVLDMHFHRVRVVTLRQPPRQRPLPVQHPHQRRAEPTRRRRAPTCSTLLLQALLLLHPGWRGRRRWRLHQGTADRARRAGREPRVDAGDVEHVRAGRQHAHRLALLHGAEADGALACAAARLARLLVRRGRQRRDGRRVQPDLGRLGGRRAGLQRGRVGLRLPAVPAADAADVEVQEQGEAEHGDEGGDGHGDEPHVVCRPRLRAPAAAAEPGGTGVARLPGHGHRHRHARSRRAPCRWLVGGVA</sequence>
<proteinExistence type="predicted"/>
<keyword evidence="3" id="KW-1185">Reference proteome</keyword>
<reference evidence="2" key="3">
    <citation type="submission" date="2022-06" db="UniProtKB">
        <authorList>
            <consortium name="EnsemblPlants"/>
        </authorList>
    </citation>
    <scope>IDENTIFICATION</scope>
</reference>
<organism evidence="2 3">
    <name type="scientific">Triticum urartu</name>
    <name type="common">Red wild einkorn</name>
    <name type="synonym">Crithodium urartu</name>
    <dbReference type="NCBI Taxonomy" id="4572"/>
    <lineage>
        <taxon>Eukaryota</taxon>
        <taxon>Viridiplantae</taxon>
        <taxon>Streptophyta</taxon>
        <taxon>Embryophyta</taxon>
        <taxon>Tracheophyta</taxon>
        <taxon>Spermatophyta</taxon>
        <taxon>Magnoliopsida</taxon>
        <taxon>Liliopsida</taxon>
        <taxon>Poales</taxon>
        <taxon>Poaceae</taxon>
        <taxon>BOP clade</taxon>
        <taxon>Pooideae</taxon>
        <taxon>Triticodae</taxon>
        <taxon>Triticeae</taxon>
        <taxon>Triticinae</taxon>
        <taxon>Triticum</taxon>
    </lineage>
</organism>
<reference evidence="2" key="2">
    <citation type="submission" date="2018-03" db="EMBL/GenBank/DDBJ databases">
        <title>The Triticum urartu genome reveals the dynamic nature of wheat genome evolution.</title>
        <authorList>
            <person name="Ling H."/>
            <person name="Ma B."/>
            <person name="Shi X."/>
            <person name="Liu H."/>
            <person name="Dong L."/>
            <person name="Sun H."/>
            <person name="Cao Y."/>
            <person name="Gao Q."/>
            <person name="Zheng S."/>
            <person name="Li Y."/>
            <person name="Yu Y."/>
            <person name="Du H."/>
            <person name="Qi M."/>
            <person name="Li Y."/>
            <person name="Yu H."/>
            <person name="Cui Y."/>
            <person name="Wang N."/>
            <person name="Chen C."/>
            <person name="Wu H."/>
            <person name="Zhao Y."/>
            <person name="Zhang J."/>
            <person name="Li Y."/>
            <person name="Zhou W."/>
            <person name="Zhang B."/>
            <person name="Hu W."/>
            <person name="Eijk M."/>
            <person name="Tang J."/>
            <person name="Witsenboer H."/>
            <person name="Zhao S."/>
            <person name="Li Z."/>
            <person name="Zhang A."/>
            <person name="Wang D."/>
            <person name="Liang C."/>
        </authorList>
    </citation>
    <scope>NUCLEOTIDE SEQUENCE [LARGE SCALE GENOMIC DNA]</scope>
    <source>
        <strain evidence="2">cv. G1812</strain>
    </source>
</reference>
<name>A0A8R7PV44_TRIUA</name>
<feature type="compositionally biased region" description="Low complexity" evidence="1">
    <location>
        <begin position="227"/>
        <end position="250"/>
    </location>
</feature>
<evidence type="ECO:0000313" key="3">
    <source>
        <dbReference type="Proteomes" id="UP000015106"/>
    </source>
</evidence>
<dbReference type="AlphaFoldDB" id="A0A8R7PV44"/>
<evidence type="ECO:0000256" key="1">
    <source>
        <dbReference type="SAM" id="MobiDB-lite"/>
    </source>
</evidence>